<sequence length="654" mass="74898">MVWNAFLGHSFASRKDDTDVAALQKDFKHSLPIHSPLQSDLDASPLSEDIEYQIKKLPPSKQNTARFKVKTFRDAVQPHTDEGGDADYIGDCYGPVNEICHKEWSAAQEPGPYLQYVQFLSKKFKHLEYLALWMLVGCAPPKWRFVKNEPNSRQERIARTNVCVVDYNEGTDPVQSRCTTTRELKVFLEAAEPQQPEIRLVIVEDLSRDVVEMLGAHYDIDPLFFVSHIGDYLFHNTLDRWVELPDLEVDAKKRPHFNLQYLRPRYFQSEQEFATAEKESGIFNVLRRIDSDRSRRHLQLGLLNKPGASVTLSRAKTSLWIKPRAEGEPIVAVLLVDPSVKAGHAVWGGYRPFEATPSMKEWKDNVVGNGAELPSPPRTSLFEDVIYWSCRMTAEDLQIVKSEPRYIALPMYKLVIADWLVVLKYMTSMFGLIEWSFAKPHWGEQPSDIDDLLKKLAPWRRNMPYYQQMAEKAIVRLFPSVAAAHPTVSANRVVSAPDTTSGINSLWTDFKHVKQQIDDHKNRIESIQTMATNAINTEEARHAVKQNRNLARLSFLATFFIPLNFTSSFLSMSPDFPTSQSYTTIWIFFVLGIPITVLAFIIVDWTKPNKRGITRRAWIKYFGEKTDAVEAMDPHPGIKKRSRTIGTWPFYGTS</sequence>
<dbReference type="GO" id="GO:0050897">
    <property type="term" value="F:cobalt ion binding"/>
    <property type="evidence" value="ECO:0007669"/>
    <property type="project" value="TreeGrafter"/>
</dbReference>
<keyword evidence="2 5" id="KW-0812">Transmembrane</keyword>
<dbReference type="OMA" id="PYLAHIK"/>
<dbReference type="GO" id="GO:0005886">
    <property type="term" value="C:plasma membrane"/>
    <property type="evidence" value="ECO:0007669"/>
    <property type="project" value="UniProtKB-SubCell"/>
</dbReference>
<keyword evidence="3 5" id="KW-1133">Transmembrane helix</keyword>
<dbReference type="GO" id="GO:0015095">
    <property type="term" value="F:magnesium ion transmembrane transporter activity"/>
    <property type="evidence" value="ECO:0007669"/>
    <property type="project" value="TreeGrafter"/>
</dbReference>
<dbReference type="EMBL" id="KB456266">
    <property type="protein sequence ID" value="EMF10982.1"/>
    <property type="molecule type" value="Genomic_DNA"/>
</dbReference>
<dbReference type="Pfam" id="PF01544">
    <property type="entry name" value="CorA"/>
    <property type="match status" value="1"/>
</dbReference>
<dbReference type="eggNOG" id="ENOG502SJAE">
    <property type="taxonomic scope" value="Eukaryota"/>
</dbReference>
<dbReference type="PANTHER" id="PTHR46494">
    <property type="entry name" value="CORA FAMILY METAL ION TRANSPORTER (EUROFUNG)"/>
    <property type="match status" value="1"/>
</dbReference>
<dbReference type="Proteomes" id="UP000016931">
    <property type="component" value="Unassembled WGS sequence"/>
</dbReference>
<feature type="transmembrane region" description="Helical" evidence="5">
    <location>
        <begin position="406"/>
        <end position="426"/>
    </location>
</feature>
<accession>M3D1G9</accession>
<evidence type="ECO:0000313" key="7">
    <source>
        <dbReference type="Proteomes" id="UP000016931"/>
    </source>
</evidence>
<proteinExistence type="predicted"/>
<evidence type="ECO:0000256" key="1">
    <source>
        <dbReference type="ARBA" id="ARBA00004651"/>
    </source>
</evidence>
<dbReference type="HOGENOM" id="CLU_027742_0_0_1"/>
<keyword evidence="7" id="KW-1185">Reference proteome</keyword>
<evidence type="ECO:0000256" key="3">
    <source>
        <dbReference type="ARBA" id="ARBA00022989"/>
    </source>
</evidence>
<evidence type="ECO:0000313" key="6">
    <source>
        <dbReference type="EMBL" id="EMF10982.1"/>
    </source>
</evidence>
<dbReference type="OrthoDB" id="3231000at2759"/>
<dbReference type="GO" id="GO:0000287">
    <property type="term" value="F:magnesium ion binding"/>
    <property type="evidence" value="ECO:0007669"/>
    <property type="project" value="TreeGrafter"/>
</dbReference>
<dbReference type="GeneID" id="27899757"/>
<dbReference type="GO" id="GO:0015087">
    <property type="term" value="F:cobalt ion transmembrane transporter activity"/>
    <property type="evidence" value="ECO:0007669"/>
    <property type="project" value="TreeGrafter"/>
</dbReference>
<evidence type="ECO:0000256" key="2">
    <source>
        <dbReference type="ARBA" id="ARBA00022692"/>
    </source>
</evidence>
<name>M3D1G9_SPHMS</name>
<comment type="subcellular location">
    <subcellularLocation>
        <location evidence="1">Cell membrane</location>
        <topology evidence="1">Multi-pass membrane protein</topology>
    </subcellularLocation>
</comment>
<dbReference type="Gene3D" id="1.20.58.340">
    <property type="entry name" value="Magnesium transport protein CorA, transmembrane region"/>
    <property type="match status" value="1"/>
</dbReference>
<dbReference type="SUPFAM" id="SSF144083">
    <property type="entry name" value="Magnesium transport protein CorA, transmembrane region"/>
    <property type="match status" value="1"/>
</dbReference>
<gene>
    <name evidence="6" type="ORF">SEPMUDRAFT_134223</name>
</gene>
<keyword evidence="4 5" id="KW-0472">Membrane</keyword>
<evidence type="ECO:0000256" key="5">
    <source>
        <dbReference type="SAM" id="Phobius"/>
    </source>
</evidence>
<dbReference type="InterPro" id="IPR002523">
    <property type="entry name" value="MgTranspt_CorA/ZnTranspt_ZntB"/>
</dbReference>
<evidence type="ECO:0000256" key="4">
    <source>
        <dbReference type="ARBA" id="ARBA00023136"/>
    </source>
</evidence>
<dbReference type="PANTHER" id="PTHR46494:SF1">
    <property type="entry name" value="CORA FAMILY METAL ION TRANSPORTER (EUROFUNG)"/>
    <property type="match status" value="1"/>
</dbReference>
<dbReference type="AlphaFoldDB" id="M3D1G9"/>
<evidence type="ECO:0008006" key="8">
    <source>
        <dbReference type="Google" id="ProtNLM"/>
    </source>
</evidence>
<feature type="transmembrane region" description="Helical" evidence="5">
    <location>
        <begin position="584"/>
        <end position="606"/>
    </location>
</feature>
<reference evidence="6 7" key="1">
    <citation type="journal article" date="2012" name="PLoS Pathog.">
        <title>Diverse lifestyles and strategies of plant pathogenesis encoded in the genomes of eighteen Dothideomycetes fungi.</title>
        <authorList>
            <person name="Ohm R.A."/>
            <person name="Feau N."/>
            <person name="Henrissat B."/>
            <person name="Schoch C.L."/>
            <person name="Horwitz B.A."/>
            <person name="Barry K.W."/>
            <person name="Condon B.J."/>
            <person name="Copeland A.C."/>
            <person name="Dhillon B."/>
            <person name="Glaser F."/>
            <person name="Hesse C.N."/>
            <person name="Kosti I."/>
            <person name="LaButti K."/>
            <person name="Lindquist E.A."/>
            <person name="Lucas S."/>
            <person name="Salamov A.A."/>
            <person name="Bradshaw R.E."/>
            <person name="Ciuffetti L."/>
            <person name="Hamelin R.C."/>
            <person name="Kema G.H.J."/>
            <person name="Lawrence C."/>
            <person name="Scott J.A."/>
            <person name="Spatafora J.W."/>
            <person name="Turgeon B.G."/>
            <person name="de Wit P.J.G.M."/>
            <person name="Zhong S."/>
            <person name="Goodwin S.B."/>
            <person name="Grigoriev I.V."/>
        </authorList>
    </citation>
    <scope>NUCLEOTIDE SEQUENCE [LARGE SCALE GENOMIC DNA]</scope>
    <source>
        <strain evidence="6 7">SO2202</strain>
    </source>
</reference>
<protein>
    <recommendedName>
        <fullName evidence="8">Cora-domain-containing protein</fullName>
    </recommendedName>
</protein>
<dbReference type="STRING" id="692275.M3D1G9"/>
<dbReference type="InterPro" id="IPR045863">
    <property type="entry name" value="CorA_TM1_TM2"/>
</dbReference>
<dbReference type="RefSeq" id="XP_016759103.1">
    <property type="nucleotide sequence ID" value="XM_016902620.1"/>
</dbReference>
<organism evidence="6 7">
    <name type="scientific">Sphaerulina musiva (strain SO2202)</name>
    <name type="common">Poplar stem canker fungus</name>
    <name type="synonym">Septoria musiva</name>
    <dbReference type="NCBI Taxonomy" id="692275"/>
    <lineage>
        <taxon>Eukaryota</taxon>
        <taxon>Fungi</taxon>
        <taxon>Dikarya</taxon>
        <taxon>Ascomycota</taxon>
        <taxon>Pezizomycotina</taxon>
        <taxon>Dothideomycetes</taxon>
        <taxon>Dothideomycetidae</taxon>
        <taxon>Mycosphaerellales</taxon>
        <taxon>Mycosphaerellaceae</taxon>
        <taxon>Sphaerulina</taxon>
    </lineage>
</organism>
<feature type="transmembrane region" description="Helical" evidence="5">
    <location>
        <begin position="550"/>
        <end position="572"/>
    </location>
</feature>